<name>A0AAJ7FEG8_CEPCN</name>
<dbReference type="RefSeq" id="XP_015587766.1">
    <property type="nucleotide sequence ID" value="XM_015732280.2"/>
</dbReference>
<dbReference type="AlphaFoldDB" id="A0AAJ7FEG8"/>
<dbReference type="KEGG" id="ccin:107264239"/>
<protein>
    <submittedName>
        <fullName evidence="2">Uncharacterized protein LOC107264239</fullName>
    </submittedName>
</protein>
<proteinExistence type="predicted"/>
<organism evidence="1 2">
    <name type="scientific">Cephus cinctus</name>
    <name type="common">Wheat stem sawfly</name>
    <dbReference type="NCBI Taxonomy" id="211228"/>
    <lineage>
        <taxon>Eukaryota</taxon>
        <taxon>Metazoa</taxon>
        <taxon>Ecdysozoa</taxon>
        <taxon>Arthropoda</taxon>
        <taxon>Hexapoda</taxon>
        <taxon>Insecta</taxon>
        <taxon>Pterygota</taxon>
        <taxon>Neoptera</taxon>
        <taxon>Endopterygota</taxon>
        <taxon>Hymenoptera</taxon>
        <taxon>Cephoidea</taxon>
        <taxon>Cephidae</taxon>
        <taxon>Cephus</taxon>
    </lineage>
</organism>
<reference evidence="2" key="1">
    <citation type="submission" date="2025-08" db="UniProtKB">
        <authorList>
            <consortium name="RefSeq"/>
        </authorList>
    </citation>
    <scope>IDENTIFICATION</scope>
</reference>
<dbReference type="GeneID" id="107264239"/>
<dbReference type="Pfam" id="PF14735">
    <property type="entry name" value="HAUS4"/>
    <property type="match status" value="1"/>
</dbReference>
<dbReference type="Proteomes" id="UP000694920">
    <property type="component" value="Unplaced"/>
</dbReference>
<keyword evidence="1" id="KW-1185">Reference proteome</keyword>
<sequence>MNSFNDLIPGISGISRISHSSSQYTEKIDSLHLTESQESVAQESSKDASLGLKNAIKNFSLCENSIAEFAQLKLIFECIMESSLNVNDSVSDDVLKKLRQLVLNHEAKKYLHLPGDSKDCNEELKLLGLFDLPKVKLTYEEKLNIKSIVESRLREKIHSFLLLYENTGGNLKELMKKNESKSNKILESQPFDLQYWKKIHEICIEYEKKLITCSHLLNEWIMLKQTDVTAMNAKLVQYLSQQAEVSLLQIKISKLVCTIKMFKETPVTIDAFRILNGKLDTQLSNAEAELNKNIALRKQYEDLEGTEFYTIVKEHQELCKAIQKKKYMLQILRDEK</sequence>
<gene>
    <name evidence="2" type="primary">LOC107264239</name>
</gene>
<evidence type="ECO:0000313" key="1">
    <source>
        <dbReference type="Proteomes" id="UP000694920"/>
    </source>
</evidence>
<evidence type="ECO:0000313" key="2">
    <source>
        <dbReference type="RefSeq" id="XP_015587766.1"/>
    </source>
</evidence>
<dbReference type="GO" id="GO:0070652">
    <property type="term" value="C:HAUS complex"/>
    <property type="evidence" value="ECO:0007669"/>
    <property type="project" value="InterPro"/>
</dbReference>
<accession>A0AAJ7FEG8</accession>
<dbReference type="InterPro" id="IPR029327">
    <property type="entry name" value="HAUS4"/>
</dbReference>
<dbReference type="GO" id="GO:0051225">
    <property type="term" value="P:spindle assembly"/>
    <property type="evidence" value="ECO:0007669"/>
    <property type="project" value="InterPro"/>
</dbReference>